<dbReference type="GO" id="GO:0003924">
    <property type="term" value="F:GTPase activity"/>
    <property type="evidence" value="ECO:0007669"/>
    <property type="project" value="UniProtKB-UniRule"/>
</dbReference>
<dbReference type="InterPro" id="IPR032305">
    <property type="entry name" value="GTP-bd_M"/>
</dbReference>
<dbReference type="Gene3D" id="3.40.50.300">
    <property type="entry name" value="P-loop containing nucleotide triphosphate hydrolases"/>
    <property type="match status" value="1"/>
</dbReference>
<comment type="subcellular location">
    <subcellularLocation>
        <location evidence="5">Cytoplasm</location>
    </subcellularLocation>
    <text evidence="5">May associate with membranes.</text>
</comment>
<comment type="caution">
    <text evidence="11">The sequence shown here is derived from an EMBL/GenBank/DDBJ whole genome shotgun (WGS) entry which is preliminary data.</text>
</comment>
<keyword evidence="3 7" id="KW-0460">Magnesium</keyword>
<dbReference type="GO" id="GO:0046872">
    <property type="term" value="F:metal ion binding"/>
    <property type="evidence" value="ECO:0007669"/>
    <property type="project" value="UniProtKB-KW"/>
</dbReference>
<dbReference type="GO" id="GO:0005525">
    <property type="term" value="F:GTP binding"/>
    <property type="evidence" value="ECO:0007669"/>
    <property type="project" value="UniProtKB-UniRule"/>
</dbReference>
<evidence type="ECO:0000256" key="5">
    <source>
        <dbReference type="HAMAP-Rule" id="MF_00900"/>
    </source>
</evidence>
<evidence type="ECO:0000256" key="3">
    <source>
        <dbReference type="ARBA" id="ARBA00022842"/>
    </source>
</evidence>
<dbReference type="PANTHER" id="PTHR10229:SF8">
    <property type="entry name" value="GTPASE HFLX"/>
    <property type="match status" value="1"/>
</dbReference>
<dbReference type="InterPro" id="IPR030394">
    <property type="entry name" value="G_HFLX_dom"/>
</dbReference>
<evidence type="ECO:0000256" key="7">
    <source>
        <dbReference type="PIRSR" id="PIRSR006809-2"/>
    </source>
</evidence>
<evidence type="ECO:0000256" key="8">
    <source>
        <dbReference type="SAM" id="Coils"/>
    </source>
</evidence>
<evidence type="ECO:0000256" key="2">
    <source>
        <dbReference type="ARBA" id="ARBA00022741"/>
    </source>
</evidence>
<evidence type="ECO:0000256" key="4">
    <source>
        <dbReference type="ARBA" id="ARBA00023134"/>
    </source>
</evidence>
<feature type="region of interest" description="Disordered" evidence="9">
    <location>
        <begin position="223"/>
        <end position="254"/>
    </location>
</feature>
<feature type="binding site" evidence="6">
    <location>
        <begin position="377"/>
        <end position="379"/>
    </location>
    <ligand>
        <name>GTP</name>
        <dbReference type="ChEBI" id="CHEBI:37565"/>
    </ligand>
</feature>
<dbReference type="SUPFAM" id="SSF52540">
    <property type="entry name" value="P-loop containing nucleoside triphosphate hydrolases"/>
    <property type="match status" value="1"/>
</dbReference>
<dbReference type="Pfam" id="PF16360">
    <property type="entry name" value="GTP-bdg_M"/>
    <property type="match status" value="1"/>
</dbReference>
<keyword evidence="8" id="KW-0175">Coiled coil</keyword>
<feature type="binding site" evidence="6">
    <location>
        <begin position="206"/>
        <end position="213"/>
    </location>
    <ligand>
        <name>GTP</name>
        <dbReference type="ChEBI" id="CHEBI:37565"/>
    </ligand>
</feature>
<dbReference type="Pfam" id="PF01926">
    <property type="entry name" value="MMR_HSR1"/>
    <property type="match status" value="1"/>
</dbReference>
<dbReference type="PIRSF" id="PIRSF006809">
    <property type="entry name" value="GTP-binding_hflX_prd"/>
    <property type="match status" value="1"/>
</dbReference>
<protein>
    <recommendedName>
        <fullName evidence="5">GTPase HflX</fullName>
    </recommendedName>
    <alternativeName>
        <fullName evidence="5">GTP-binding protein HflX</fullName>
    </alternativeName>
</protein>
<evidence type="ECO:0000256" key="1">
    <source>
        <dbReference type="ARBA" id="ARBA00022723"/>
    </source>
</evidence>
<sequence>MSRDSRQHATIERTTNARTGAGGAVVAARAAEPPVETAEIRALADAAGYEVRGEVTQVRAEDPGTYFGAGKVDELADRVAETEASLVAVDGELTPRQTTELRAALPEGTEVFDRYRLVLAIFADQATTRRAQLQVELARLRYDLPRLKERSDVGGLNKRVEKGTPIDGVKNRIADLERKLADLPSPAEQHRAERREQGFDLVTFAGYTNAGKSTLLHRLADDLELDGPDESPGKTDPERGTAANHPDAATETATVADRLFETLETTTRRATVDGRPVLCTDTVGFVADLPHWLVESFSETLSDAAAADAVVLVADASDPPAELREKVQVALDVFDAQGVDESAVVTALNKVDLLDDDAVAERRDAVDGLAPNPVPISVREGRNLDRLLAAVAERLPTERAELTLPNCDEAMRLVSRAYDRAAVESVEYEGETVDIVVRGRPSVVERLRADAEAASP</sequence>
<dbReference type="Gene3D" id="3.40.50.11060">
    <property type="entry name" value="GTPase HflX, N-terminal domain"/>
    <property type="match status" value="1"/>
</dbReference>
<evidence type="ECO:0000259" key="10">
    <source>
        <dbReference type="PROSITE" id="PS51705"/>
    </source>
</evidence>
<dbReference type="GeneID" id="78818624"/>
<dbReference type="InterPro" id="IPR006073">
    <property type="entry name" value="GTP-bd"/>
</dbReference>
<comment type="function">
    <text evidence="5">GTPase that associates with the 50S ribosomal subunit and may have a role during protein synthesis or ribosome biogenesis.</text>
</comment>
<comment type="cofactor">
    <cofactor evidence="7">
        <name>Mg(2+)</name>
        <dbReference type="ChEBI" id="CHEBI:18420"/>
    </cofactor>
</comment>
<accession>A0ABD5XTF3</accession>
<dbReference type="InterPro" id="IPR027417">
    <property type="entry name" value="P-loop_NTPase"/>
</dbReference>
<evidence type="ECO:0000256" key="9">
    <source>
        <dbReference type="SAM" id="MobiDB-lite"/>
    </source>
</evidence>
<organism evidence="11 12">
    <name type="scientific">Halosimplex aquaticum</name>
    <dbReference type="NCBI Taxonomy" id="3026162"/>
    <lineage>
        <taxon>Archaea</taxon>
        <taxon>Methanobacteriati</taxon>
        <taxon>Methanobacteriota</taxon>
        <taxon>Stenosarchaea group</taxon>
        <taxon>Halobacteria</taxon>
        <taxon>Halobacteriales</taxon>
        <taxon>Haloarculaceae</taxon>
        <taxon>Halosimplex</taxon>
    </lineage>
</organism>
<comment type="subunit">
    <text evidence="5">Monomer. Associates with the 50S ribosomal subunit.</text>
</comment>
<dbReference type="InterPro" id="IPR016496">
    <property type="entry name" value="GTPase_HflX"/>
</dbReference>
<reference evidence="11 12" key="1">
    <citation type="journal article" date="2019" name="Int. J. Syst. Evol. Microbiol.">
        <title>The Global Catalogue of Microorganisms (GCM) 10K type strain sequencing project: providing services to taxonomists for standard genome sequencing and annotation.</title>
        <authorList>
            <consortium name="The Broad Institute Genomics Platform"/>
            <consortium name="The Broad Institute Genome Sequencing Center for Infectious Disease"/>
            <person name="Wu L."/>
            <person name="Ma J."/>
        </authorList>
    </citation>
    <scope>NUCLEOTIDE SEQUENCE [LARGE SCALE GENOMIC DNA]</scope>
    <source>
        <strain evidence="11 12">XZYJT29</strain>
    </source>
</reference>
<evidence type="ECO:0000313" key="11">
    <source>
        <dbReference type="EMBL" id="MFC7138387.1"/>
    </source>
</evidence>
<evidence type="ECO:0000313" key="12">
    <source>
        <dbReference type="Proteomes" id="UP001596432"/>
    </source>
</evidence>
<feature type="region of interest" description="Disordered" evidence="9">
    <location>
        <begin position="1"/>
        <end position="25"/>
    </location>
</feature>
<dbReference type="GO" id="GO:0005737">
    <property type="term" value="C:cytoplasm"/>
    <property type="evidence" value="ECO:0007669"/>
    <property type="project" value="UniProtKB-SubCell"/>
</dbReference>
<feature type="binding site" evidence="7">
    <location>
        <position position="262"/>
    </location>
    <ligand>
        <name>Mg(2+)</name>
        <dbReference type="ChEBI" id="CHEBI:18420"/>
    </ligand>
</feature>
<feature type="coiled-coil region" evidence="8">
    <location>
        <begin position="123"/>
        <end position="150"/>
    </location>
</feature>
<keyword evidence="12" id="KW-1185">Reference proteome</keyword>
<dbReference type="HAMAP" id="MF_00900">
    <property type="entry name" value="GTPase_HflX"/>
    <property type="match status" value="1"/>
</dbReference>
<dbReference type="AlphaFoldDB" id="A0ABD5XTF3"/>
<dbReference type="PROSITE" id="PS51705">
    <property type="entry name" value="G_HFLX"/>
    <property type="match status" value="1"/>
</dbReference>
<dbReference type="InterPro" id="IPR025121">
    <property type="entry name" value="GTPase_HflX_N"/>
</dbReference>
<dbReference type="NCBIfam" id="TIGR03156">
    <property type="entry name" value="GTP_HflX"/>
    <property type="match status" value="1"/>
</dbReference>
<dbReference type="InterPro" id="IPR042108">
    <property type="entry name" value="GTPase_HflX_N_sf"/>
</dbReference>
<feature type="compositionally biased region" description="Low complexity" evidence="9">
    <location>
        <begin position="12"/>
        <end position="25"/>
    </location>
</feature>
<dbReference type="Pfam" id="PF13167">
    <property type="entry name" value="GTP-bdg_N"/>
    <property type="match status" value="1"/>
</dbReference>
<dbReference type="PANTHER" id="PTHR10229">
    <property type="entry name" value="GTP-BINDING PROTEIN HFLX"/>
    <property type="match status" value="1"/>
</dbReference>
<gene>
    <name evidence="5 11" type="primary">hflX</name>
    <name evidence="11" type="ORF">ACFQMA_00870</name>
</gene>
<feature type="binding site" evidence="6">
    <location>
        <begin position="349"/>
        <end position="352"/>
    </location>
    <ligand>
        <name>GTP</name>
        <dbReference type="ChEBI" id="CHEBI:37565"/>
    </ligand>
</feature>
<keyword evidence="2 5" id="KW-0547">Nucleotide-binding</keyword>
<feature type="compositionally biased region" description="Basic and acidic residues" evidence="9">
    <location>
        <begin position="1"/>
        <end position="11"/>
    </location>
</feature>
<feature type="binding site" evidence="6">
    <location>
        <begin position="281"/>
        <end position="284"/>
    </location>
    <ligand>
        <name>GTP</name>
        <dbReference type="ChEBI" id="CHEBI:37565"/>
    </ligand>
</feature>
<dbReference type="EMBL" id="JBHTAS010000001">
    <property type="protein sequence ID" value="MFC7138387.1"/>
    <property type="molecule type" value="Genomic_DNA"/>
</dbReference>
<name>A0ABD5XTF3_9EURY</name>
<proteinExistence type="inferred from homology"/>
<dbReference type="Proteomes" id="UP001596432">
    <property type="component" value="Unassembled WGS sequence"/>
</dbReference>
<keyword evidence="1 7" id="KW-0479">Metal-binding</keyword>
<comment type="similarity">
    <text evidence="5">Belongs to the TRAFAC class OBG-HflX-like GTPase superfamily. HflX GTPase family.</text>
</comment>
<evidence type="ECO:0000256" key="6">
    <source>
        <dbReference type="PIRSR" id="PIRSR006809-1"/>
    </source>
</evidence>
<feature type="domain" description="Hflx-type G" evidence="10">
    <location>
        <begin position="200"/>
        <end position="399"/>
    </location>
</feature>
<keyword evidence="5" id="KW-0963">Cytoplasm</keyword>
<keyword evidence="4 5" id="KW-0342">GTP-binding</keyword>
<feature type="binding site" evidence="7">
    <location>
        <position position="213"/>
    </location>
    <ligand>
        <name>Mg(2+)</name>
        <dbReference type="ChEBI" id="CHEBI:18420"/>
    </ligand>
</feature>
<dbReference type="RefSeq" id="WP_274324017.1">
    <property type="nucleotide sequence ID" value="NZ_CP118158.1"/>
</dbReference>